<evidence type="ECO:0008006" key="5">
    <source>
        <dbReference type="Google" id="ProtNLM"/>
    </source>
</evidence>
<evidence type="ECO:0000256" key="1">
    <source>
        <dbReference type="SAM" id="MobiDB-lite"/>
    </source>
</evidence>
<dbReference type="AlphaFoldDB" id="A0A250K1T1"/>
<dbReference type="KEGG" id="mmas:MYMAC_005326"/>
<accession>A0A250K1T1</accession>
<name>A0A250K1T1_9BACT</name>
<keyword evidence="4" id="KW-1185">Reference proteome</keyword>
<feature type="region of interest" description="Disordered" evidence="1">
    <location>
        <begin position="185"/>
        <end position="204"/>
    </location>
</feature>
<dbReference type="Proteomes" id="UP000217343">
    <property type="component" value="Chromosome"/>
</dbReference>
<evidence type="ECO:0000313" key="4">
    <source>
        <dbReference type="Proteomes" id="UP000217343"/>
    </source>
</evidence>
<proteinExistence type="predicted"/>
<organism evidence="3 4">
    <name type="scientific">Corallococcus macrosporus DSM 14697</name>
    <dbReference type="NCBI Taxonomy" id="1189310"/>
    <lineage>
        <taxon>Bacteria</taxon>
        <taxon>Pseudomonadati</taxon>
        <taxon>Myxococcota</taxon>
        <taxon>Myxococcia</taxon>
        <taxon>Myxococcales</taxon>
        <taxon>Cystobacterineae</taxon>
        <taxon>Myxococcaceae</taxon>
        <taxon>Corallococcus</taxon>
    </lineage>
</organism>
<sequence>MMVFMPLFRSRVVVPIIASALLTTACGTDATGECTGTHLGAKVKWPIDGERSQWIRYGSGANGVTGTWIDLSYTPKGDAGLTEFGVNIRLVNGAAVNAGPETVALANEDARRLVPETDSLVVDWLAHSMGRSSSGSTTGFPETSGVPREGSVTLEAVTEDLAAGRYVYRYEDGSELTCTFNVPSPDRAAGWLGGDVDDDDDDDD</sequence>
<feature type="chain" id="PRO_5012309739" description="Lipoprotein" evidence="2">
    <location>
        <begin position="26"/>
        <end position="204"/>
    </location>
</feature>
<feature type="signal peptide" evidence="2">
    <location>
        <begin position="1"/>
        <end position="25"/>
    </location>
</feature>
<evidence type="ECO:0000256" key="2">
    <source>
        <dbReference type="SAM" id="SignalP"/>
    </source>
</evidence>
<dbReference type="EMBL" id="CP022203">
    <property type="protein sequence ID" value="ATB49672.1"/>
    <property type="molecule type" value="Genomic_DNA"/>
</dbReference>
<evidence type="ECO:0000313" key="3">
    <source>
        <dbReference type="EMBL" id="ATB49672.1"/>
    </source>
</evidence>
<gene>
    <name evidence="3" type="ORF">MYMAC_005326</name>
</gene>
<keyword evidence="2" id="KW-0732">Signal</keyword>
<protein>
    <recommendedName>
        <fullName evidence="5">Lipoprotein</fullName>
    </recommendedName>
</protein>
<feature type="region of interest" description="Disordered" evidence="1">
    <location>
        <begin position="131"/>
        <end position="150"/>
    </location>
</feature>
<feature type="compositionally biased region" description="Acidic residues" evidence="1">
    <location>
        <begin position="195"/>
        <end position="204"/>
    </location>
</feature>
<reference evidence="3 4" key="1">
    <citation type="submission" date="2017-06" db="EMBL/GenBank/DDBJ databases">
        <title>Sequencing and comparative analysis of myxobacterial genomes.</title>
        <authorList>
            <person name="Rupp O."/>
            <person name="Goesmann A."/>
            <person name="Sogaard-Andersen L."/>
        </authorList>
    </citation>
    <scope>NUCLEOTIDE SEQUENCE [LARGE SCALE GENOMIC DNA]</scope>
    <source>
        <strain evidence="3 4">DSM 14697</strain>
    </source>
</reference>